<dbReference type="InterPro" id="IPR021222">
    <property type="entry name" value="DUF2714"/>
</dbReference>
<gene>
    <name evidence="1" type="ORF">QLQ80_00460</name>
</gene>
<comment type="caution">
    <text evidence="1">The sequence shown here is derived from an EMBL/GenBank/DDBJ whole genome shotgun (WGS) entry which is preliminary data.</text>
</comment>
<dbReference type="Proteomes" id="UP001224428">
    <property type="component" value="Unassembled WGS sequence"/>
</dbReference>
<accession>A0AAJ1PST4</accession>
<proteinExistence type="predicted"/>
<organism evidence="1 2">
    <name type="scientific">Mycoplasma phocimorsus</name>
    <dbReference type="NCBI Taxonomy" id="3045839"/>
    <lineage>
        <taxon>Bacteria</taxon>
        <taxon>Bacillati</taxon>
        <taxon>Mycoplasmatota</taxon>
        <taxon>Mollicutes</taxon>
        <taxon>Mycoplasmataceae</taxon>
        <taxon>Mycoplasma</taxon>
    </lineage>
</organism>
<protein>
    <submittedName>
        <fullName evidence="1">DUF2714 domain-containing protein</fullName>
    </submittedName>
</protein>
<evidence type="ECO:0000313" key="2">
    <source>
        <dbReference type="Proteomes" id="UP001224428"/>
    </source>
</evidence>
<sequence>MKKKDNVQYFDLFKQYDELKTSDKLIDNNKLISTTLLNANLGYQSEQYKEFLANFELARNNRWYIKFDKFVIGFAQNLRFGSLALLPVLIDQDDSSVETLNLCSNLNNQFLTTFNEIINQLLETDVAVEVVEGIILFNSEVSNEIKLFFSKEWISYLRIENGTR</sequence>
<dbReference type="RefSeq" id="WP_283823822.1">
    <property type="nucleotide sequence ID" value="NZ_JASDAY010000025.1"/>
</dbReference>
<reference evidence="1" key="1">
    <citation type="submission" date="2023-05" db="EMBL/GenBank/DDBJ databases">
        <title>Mycoplasma phocimorsus sp. nov., isolated from Scandinavian patients with seal finger or septic arthritis after contact with seals.</title>
        <authorList>
            <person name="Skafte-Holm A."/>
            <person name="Pedersen T.R."/>
            <person name="Froelund M."/>
            <person name="Stegger M."/>
            <person name="Qvortrup K."/>
            <person name="Michaels D.L."/>
            <person name="Brown D.R."/>
            <person name="Jensen J.S."/>
        </authorList>
    </citation>
    <scope>NUCLEOTIDE SEQUENCE</scope>
    <source>
        <strain evidence="1">M5725</strain>
    </source>
</reference>
<dbReference type="EMBL" id="JASDDP010000006">
    <property type="protein sequence ID" value="MDJ1645562.1"/>
    <property type="molecule type" value="Genomic_DNA"/>
</dbReference>
<evidence type="ECO:0000313" key="1">
    <source>
        <dbReference type="EMBL" id="MDJ1645562.1"/>
    </source>
</evidence>
<dbReference type="AlphaFoldDB" id="A0AAJ1PST4"/>
<keyword evidence="2" id="KW-1185">Reference proteome</keyword>
<dbReference type="Pfam" id="PF10896">
    <property type="entry name" value="DUF2714"/>
    <property type="match status" value="1"/>
</dbReference>
<name>A0AAJ1PST4_9MOLU</name>